<evidence type="ECO:0000313" key="1">
    <source>
        <dbReference type="EMBL" id="QFR59747.1"/>
    </source>
</evidence>
<gene>
    <name evidence="1" type="ORF">VBApiPXC38_60</name>
</gene>
<proteinExistence type="predicted"/>
<sequence>MSNFETICQADIGHLWTPHHNLLNYLCIGYNNMDEDCSYWNEYMIWNSDIYPDFLQVAADIGVAFIWEYELTEDYSYFAYNFPTIDKPNQLVQYKKDGKRKGIPRITKKKVKELEEISAANWLLHTIGVKPNGTN</sequence>
<organism evidence="1 2">
    <name type="scientific">Acinetobacter phage VB_ApiP_XC38</name>
    <dbReference type="NCBI Taxonomy" id="2655002"/>
    <lineage>
        <taxon>Viruses</taxon>
        <taxon>Duplodnaviria</taxon>
        <taxon>Heunggongvirae</taxon>
        <taxon>Uroviricota</taxon>
        <taxon>Caudoviricetes</taxon>
        <taxon>Schitoviridae</taxon>
        <taxon>Exceevirus</taxon>
        <taxon>Exceevirus Xc38</taxon>
    </lineage>
</organism>
<keyword evidence="2" id="KW-1185">Reference proteome</keyword>
<reference evidence="1 2" key="1">
    <citation type="submission" date="2019-09" db="EMBL/GenBank/DDBJ databases">
        <title>The characteristics and genome analysis of VB_ApiP_XC38, a novel N4-like phage Infecting Acinetobacter pittii.</title>
        <authorList>
            <person name="Cheng M."/>
        </authorList>
    </citation>
    <scope>NUCLEOTIDE SEQUENCE [LARGE SCALE GENOMIC DNA]</scope>
</reference>
<name>A0A5P8PR27_9CAUD</name>
<evidence type="ECO:0000313" key="2">
    <source>
        <dbReference type="Proteomes" id="UP000326537"/>
    </source>
</evidence>
<dbReference type="Proteomes" id="UP000326537">
    <property type="component" value="Segment"/>
</dbReference>
<accession>A0A5P8PR27</accession>
<protein>
    <submittedName>
        <fullName evidence="1">Uncharacterized protein</fullName>
    </submittedName>
</protein>
<dbReference type="EMBL" id="MN508356">
    <property type="protein sequence ID" value="QFR59747.1"/>
    <property type="molecule type" value="Genomic_DNA"/>
</dbReference>